<dbReference type="InterPro" id="IPR050156">
    <property type="entry name" value="TC-AMP_synthase_SUA5"/>
</dbReference>
<dbReference type="GO" id="GO:0003725">
    <property type="term" value="F:double-stranded RNA binding"/>
    <property type="evidence" value="ECO:0007669"/>
    <property type="project" value="UniProtKB-UniRule"/>
</dbReference>
<dbReference type="InterPro" id="IPR010923">
    <property type="entry name" value="T(6)A37_SUA5"/>
</dbReference>
<comment type="catalytic activity">
    <reaction evidence="12 13">
        <text>L-threonine + hydrogencarbonate + ATP = L-threonylcarbamoyladenylate + diphosphate + H2O</text>
        <dbReference type="Rhea" id="RHEA:36407"/>
        <dbReference type="ChEBI" id="CHEBI:15377"/>
        <dbReference type="ChEBI" id="CHEBI:17544"/>
        <dbReference type="ChEBI" id="CHEBI:30616"/>
        <dbReference type="ChEBI" id="CHEBI:33019"/>
        <dbReference type="ChEBI" id="CHEBI:57926"/>
        <dbReference type="ChEBI" id="CHEBI:73682"/>
        <dbReference type="EC" id="2.7.7.87"/>
    </reaction>
</comment>
<accession>A0A2D0NGN8</accession>
<feature type="binding site" evidence="14">
    <location>
        <position position="25"/>
    </location>
    <ligand>
        <name>L-threonine</name>
        <dbReference type="ChEBI" id="CHEBI:57926"/>
    </ligand>
</feature>
<dbReference type="GO" id="GO:0008033">
    <property type="term" value="P:tRNA processing"/>
    <property type="evidence" value="ECO:0007669"/>
    <property type="project" value="UniProtKB-KW"/>
</dbReference>
<feature type="binding site" evidence="14">
    <location>
        <position position="133"/>
    </location>
    <ligand>
        <name>ATP</name>
        <dbReference type="ChEBI" id="CHEBI:30616"/>
    </ligand>
</feature>
<dbReference type="PANTHER" id="PTHR17490">
    <property type="entry name" value="SUA5"/>
    <property type="match status" value="1"/>
</dbReference>
<evidence type="ECO:0000256" key="12">
    <source>
        <dbReference type="ARBA" id="ARBA00048366"/>
    </source>
</evidence>
<evidence type="ECO:0000313" key="16">
    <source>
        <dbReference type="EMBL" id="PHN07550.1"/>
    </source>
</evidence>
<keyword evidence="17" id="KW-1185">Reference proteome</keyword>
<dbReference type="InterPro" id="IPR017945">
    <property type="entry name" value="DHBP_synth_RibB-like_a/b_dom"/>
</dbReference>
<feature type="binding site" evidence="14">
    <location>
        <position position="221"/>
    </location>
    <ligand>
        <name>ATP</name>
        <dbReference type="ChEBI" id="CHEBI:30616"/>
    </ligand>
</feature>
<feature type="binding site" evidence="14">
    <location>
        <position position="141"/>
    </location>
    <ligand>
        <name>ATP</name>
        <dbReference type="ChEBI" id="CHEBI:30616"/>
    </ligand>
</feature>
<dbReference type="AlphaFoldDB" id="A0A2D0NGN8"/>
<dbReference type="RefSeq" id="WP_099149164.1">
    <property type="nucleotide sequence ID" value="NZ_PDUD01000009.1"/>
</dbReference>
<proteinExistence type="inferred from homology"/>
<evidence type="ECO:0000256" key="13">
    <source>
        <dbReference type="PIRNR" id="PIRNR004930"/>
    </source>
</evidence>
<dbReference type="PROSITE" id="PS51163">
    <property type="entry name" value="YRDC"/>
    <property type="match status" value="1"/>
</dbReference>
<dbReference type="InterPro" id="IPR038385">
    <property type="entry name" value="Sua5/YwlC_C"/>
</dbReference>
<evidence type="ECO:0000256" key="5">
    <source>
        <dbReference type="ARBA" id="ARBA00022490"/>
    </source>
</evidence>
<evidence type="ECO:0000256" key="3">
    <source>
        <dbReference type="ARBA" id="ARBA00012584"/>
    </source>
</evidence>
<feature type="binding site" evidence="14">
    <location>
        <position position="111"/>
    </location>
    <ligand>
        <name>L-threonine</name>
        <dbReference type="ChEBI" id="CHEBI:57926"/>
    </ligand>
</feature>
<dbReference type="GO" id="GO:0006450">
    <property type="term" value="P:regulation of translational fidelity"/>
    <property type="evidence" value="ECO:0007669"/>
    <property type="project" value="TreeGrafter"/>
</dbReference>
<feature type="domain" description="YrdC-like" evidence="15">
    <location>
        <begin position="3"/>
        <end position="189"/>
    </location>
</feature>
<dbReference type="Pfam" id="PF03481">
    <property type="entry name" value="Sua5_C"/>
    <property type="match status" value="1"/>
</dbReference>
<gene>
    <name evidence="16" type="ORF">CRP01_05465</name>
</gene>
<dbReference type="OrthoDB" id="9814580at2"/>
<dbReference type="EC" id="2.7.7.87" evidence="3 13"/>
<evidence type="ECO:0000259" key="15">
    <source>
        <dbReference type="PROSITE" id="PS51163"/>
    </source>
</evidence>
<dbReference type="GO" id="GO:0005524">
    <property type="term" value="F:ATP binding"/>
    <property type="evidence" value="ECO:0007669"/>
    <property type="project" value="UniProtKB-UniRule"/>
</dbReference>
<name>A0A2D0NGN8_FLAN2</name>
<keyword evidence="9 13" id="KW-0547">Nucleotide-binding</keyword>
<evidence type="ECO:0000256" key="10">
    <source>
        <dbReference type="ARBA" id="ARBA00022840"/>
    </source>
</evidence>
<evidence type="ECO:0000256" key="8">
    <source>
        <dbReference type="ARBA" id="ARBA00022695"/>
    </source>
</evidence>
<dbReference type="GO" id="GO:0061710">
    <property type="term" value="F:L-threonylcarbamoyladenylate synthase"/>
    <property type="evidence" value="ECO:0007669"/>
    <property type="project" value="UniProtKB-EC"/>
</dbReference>
<evidence type="ECO:0000256" key="2">
    <source>
        <dbReference type="ARBA" id="ARBA00007663"/>
    </source>
</evidence>
<feature type="binding site" evidence="14">
    <location>
        <position position="171"/>
    </location>
    <ligand>
        <name>L-threonine</name>
        <dbReference type="ChEBI" id="CHEBI:57926"/>
    </ligand>
</feature>
<evidence type="ECO:0000256" key="1">
    <source>
        <dbReference type="ARBA" id="ARBA00004496"/>
    </source>
</evidence>
<dbReference type="GO" id="GO:0005737">
    <property type="term" value="C:cytoplasm"/>
    <property type="evidence" value="ECO:0007669"/>
    <property type="project" value="UniProtKB-SubCell"/>
</dbReference>
<comment type="subcellular location">
    <subcellularLocation>
        <location evidence="1 13">Cytoplasm</location>
    </subcellularLocation>
</comment>
<keyword evidence="10 13" id="KW-0067">ATP-binding</keyword>
<keyword evidence="6 13" id="KW-0808">Transferase</keyword>
<reference evidence="16 17" key="1">
    <citation type="submission" date="2017-10" db="EMBL/GenBank/DDBJ databases">
        <title>The draft genome sequence of Lewinella nigricans NBRC 102662.</title>
        <authorList>
            <person name="Wang K."/>
        </authorList>
    </citation>
    <scope>NUCLEOTIDE SEQUENCE [LARGE SCALE GENOMIC DNA]</scope>
    <source>
        <strain evidence="16 17">NBRC 102662</strain>
    </source>
</reference>
<sequence>MIGKDLDYAAQLLTAEEIVAIPTETVYGLAGNALSTKAVTKIFAVKNRPAFDPLIIHTNAVSRLAAWTESLPDPLRELADRFMPGPLTLLVPKLPVIPDLVTAGSPRVAVRIPRHPLSLALLERLSFPLAAPSANPFGYISPTTAQHVEQQLGEKINYILDGGPCTVGLESTIVGMEQDQITVFRKGGLAVETIEAVVGPVRVKEHSSSNPQAPGMLKSHYAPRVPLRLGVLGELQNGQSKERLGILAFRAGLPGVPAEQQIILSQAGDLQEAAQGLFAAMRRLDQMDIDLILAEPFPETGLGRAINDRLRRASAEE</sequence>
<evidence type="ECO:0000256" key="11">
    <source>
        <dbReference type="ARBA" id="ARBA00029774"/>
    </source>
</evidence>
<comment type="caution">
    <text evidence="16">The sequence shown here is derived from an EMBL/GenBank/DDBJ whole genome shotgun (WGS) entry which is preliminary data.</text>
</comment>
<dbReference type="Gene3D" id="3.90.870.10">
    <property type="entry name" value="DHBP synthase"/>
    <property type="match status" value="1"/>
</dbReference>
<feature type="binding site" evidence="14">
    <location>
        <position position="48"/>
    </location>
    <ligand>
        <name>ATP</name>
        <dbReference type="ChEBI" id="CHEBI:30616"/>
    </ligand>
</feature>
<feature type="binding site" evidence="14">
    <location>
        <position position="185"/>
    </location>
    <ligand>
        <name>ATP</name>
        <dbReference type="ChEBI" id="CHEBI:30616"/>
    </ligand>
</feature>
<dbReference type="InterPro" id="IPR006070">
    <property type="entry name" value="Sua5-like_dom"/>
</dbReference>
<keyword evidence="5 13" id="KW-0963">Cytoplasm</keyword>
<dbReference type="InterPro" id="IPR005145">
    <property type="entry name" value="Sua5_C"/>
</dbReference>
<protein>
    <recommendedName>
        <fullName evidence="4 13">Threonylcarbamoyl-AMP synthase</fullName>
        <shortName evidence="13">TC-AMP synthase</shortName>
        <ecNumber evidence="3 13">2.7.7.87</ecNumber>
    </recommendedName>
    <alternativeName>
        <fullName evidence="11 13">L-threonylcarbamoyladenylate synthase</fullName>
    </alternativeName>
</protein>
<dbReference type="GO" id="GO:0000049">
    <property type="term" value="F:tRNA binding"/>
    <property type="evidence" value="ECO:0007669"/>
    <property type="project" value="TreeGrafter"/>
</dbReference>
<dbReference type="EMBL" id="PDUD01000009">
    <property type="protein sequence ID" value="PHN07550.1"/>
    <property type="molecule type" value="Genomic_DNA"/>
</dbReference>
<evidence type="ECO:0000256" key="7">
    <source>
        <dbReference type="ARBA" id="ARBA00022694"/>
    </source>
</evidence>
<dbReference type="Pfam" id="PF01300">
    <property type="entry name" value="Sua5_yciO_yrdC"/>
    <property type="match status" value="1"/>
</dbReference>
<dbReference type="Proteomes" id="UP000223913">
    <property type="component" value="Unassembled WGS sequence"/>
</dbReference>
<dbReference type="SUPFAM" id="SSF55821">
    <property type="entry name" value="YrdC/RibB"/>
    <property type="match status" value="1"/>
</dbReference>
<comment type="function">
    <text evidence="13">Required for the formation of a threonylcarbamoyl group on adenosine at position 37 (t(6)A37) in tRNAs that read codons beginning with adenine.</text>
</comment>
<evidence type="ECO:0000256" key="6">
    <source>
        <dbReference type="ARBA" id="ARBA00022679"/>
    </source>
</evidence>
<dbReference type="Gene3D" id="3.40.50.11030">
    <property type="entry name" value="Threonylcarbamoyl-AMP synthase, C-terminal domain"/>
    <property type="match status" value="1"/>
</dbReference>
<evidence type="ECO:0000313" key="17">
    <source>
        <dbReference type="Proteomes" id="UP000223913"/>
    </source>
</evidence>
<evidence type="ECO:0000256" key="4">
    <source>
        <dbReference type="ARBA" id="ARBA00015492"/>
    </source>
</evidence>
<dbReference type="PIRSF" id="PIRSF004930">
    <property type="entry name" value="Tln_factor_SUA5"/>
    <property type="match status" value="1"/>
</dbReference>
<keyword evidence="8 13" id="KW-0548">Nucleotidyltransferase</keyword>
<dbReference type="NCBIfam" id="TIGR00057">
    <property type="entry name" value="L-threonylcarbamoyladenylate synthase"/>
    <property type="match status" value="1"/>
</dbReference>
<evidence type="ECO:0000256" key="14">
    <source>
        <dbReference type="PIRSR" id="PIRSR004930-1"/>
    </source>
</evidence>
<organism evidence="16 17">
    <name type="scientific">Flavilitoribacter nigricans (strain ATCC 23147 / DSM 23189 / NBRC 102662 / NCIMB 1420 / SS-2)</name>
    <name type="common">Lewinella nigricans</name>
    <dbReference type="NCBI Taxonomy" id="1122177"/>
    <lineage>
        <taxon>Bacteria</taxon>
        <taxon>Pseudomonadati</taxon>
        <taxon>Bacteroidota</taxon>
        <taxon>Saprospiria</taxon>
        <taxon>Saprospirales</taxon>
        <taxon>Lewinellaceae</taxon>
        <taxon>Flavilitoribacter</taxon>
    </lineage>
</organism>
<feature type="binding site" evidence="14">
    <location>
        <position position="131"/>
    </location>
    <ligand>
        <name>L-threonine</name>
        <dbReference type="ChEBI" id="CHEBI:57926"/>
    </ligand>
</feature>
<feature type="binding site" evidence="14">
    <location>
        <position position="57"/>
    </location>
    <ligand>
        <name>L-threonine</name>
        <dbReference type="ChEBI" id="CHEBI:57926"/>
    </ligand>
</feature>
<comment type="similarity">
    <text evidence="2 13">Belongs to the SUA5 family.</text>
</comment>
<keyword evidence="7 13" id="KW-0819">tRNA processing</keyword>
<dbReference type="FunFam" id="3.90.870.10:FF:000009">
    <property type="entry name" value="Threonylcarbamoyl-AMP synthase, putative"/>
    <property type="match status" value="1"/>
</dbReference>
<dbReference type="PANTHER" id="PTHR17490:SF16">
    <property type="entry name" value="THREONYLCARBAMOYL-AMP SYNTHASE"/>
    <property type="match status" value="1"/>
</dbReference>
<evidence type="ECO:0000256" key="9">
    <source>
        <dbReference type="ARBA" id="ARBA00022741"/>
    </source>
</evidence>